<reference evidence="6 7" key="1">
    <citation type="journal article" date="2016" name="Sci. Rep.">
        <title>The genome sequence of the outbreeding globe artichoke constructed de novo incorporating a phase-aware low-pass sequencing strategy of F1 progeny.</title>
        <authorList>
            <person name="Scaglione D."/>
            <person name="Reyes-Chin-Wo S."/>
            <person name="Acquadro A."/>
            <person name="Froenicke L."/>
            <person name="Portis E."/>
            <person name="Beitel C."/>
            <person name="Tirone M."/>
            <person name="Mauro R."/>
            <person name="Lo Monaco A."/>
            <person name="Mauromicale G."/>
            <person name="Faccioli P."/>
            <person name="Cattivelli L."/>
            <person name="Rieseberg L."/>
            <person name="Michelmore R."/>
            <person name="Lanteri S."/>
        </authorList>
    </citation>
    <scope>NUCLEOTIDE SEQUENCE [LARGE SCALE GENOMIC DNA]</scope>
    <source>
        <strain evidence="6">2C</strain>
    </source>
</reference>
<accession>A0A103Y3X4</accession>
<keyword evidence="6" id="KW-0675">Receptor</keyword>
<dbReference type="GO" id="GO:0007165">
    <property type="term" value="P:signal transduction"/>
    <property type="evidence" value="ECO:0007669"/>
    <property type="project" value="InterPro"/>
</dbReference>
<evidence type="ECO:0000256" key="3">
    <source>
        <dbReference type="ARBA" id="ARBA00023027"/>
    </source>
</evidence>
<dbReference type="Gramene" id="KVI02004">
    <property type="protein sequence ID" value="KVI02004"/>
    <property type="gene ID" value="Ccrd_019728"/>
</dbReference>
<dbReference type="PANTHER" id="PTHR32009:SF39">
    <property type="entry name" value="TIR DOMAIN-CONTAINING PROTEIN"/>
    <property type="match status" value="1"/>
</dbReference>
<evidence type="ECO:0000256" key="4">
    <source>
        <dbReference type="ARBA" id="ARBA00047304"/>
    </source>
</evidence>
<sequence length="72" mass="8561">MLFKALKLKNIETYKDNKNLEKGKNISKELIEAIEDSIFYAFSSWCLDELVKTMECQKTHTERRQDCLPYLL</sequence>
<feature type="domain" description="TIR" evidence="5">
    <location>
        <begin position="2"/>
        <end position="60"/>
    </location>
</feature>
<keyword evidence="2" id="KW-0378">Hydrolase</keyword>
<keyword evidence="3" id="KW-0520">NAD</keyword>
<dbReference type="SUPFAM" id="SSF52200">
    <property type="entry name" value="Toll/Interleukin receptor TIR domain"/>
    <property type="match status" value="1"/>
</dbReference>
<comment type="catalytic activity">
    <reaction evidence="4">
        <text>NAD(+) + H2O = ADP-D-ribose + nicotinamide + H(+)</text>
        <dbReference type="Rhea" id="RHEA:16301"/>
        <dbReference type="ChEBI" id="CHEBI:15377"/>
        <dbReference type="ChEBI" id="CHEBI:15378"/>
        <dbReference type="ChEBI" id="CHEBI:17154"/>
        <dbReference type="ChEBI" id="CHEBI:57540"/>
        <dbReference type="ChEBI" id="CHEBI:57967"/>
        <dbReference type="EC" id="3.2.2.6"/>
    </reaction>
    <physiologicalReaction direction="left-to-right" evidence="4">
        <dbReference type="Rhea" id="RHEA:16302"/>
    </physiologicalReaction>
</comment>
<evidence type="ECO:0000313" key="6">
    <source>
        <dbReference type="EMBL" id="KVI02004.1"/>
    </source>
</evidence>
<name>A0A103Y3X4_CYNCS</name>
<organism evidence="6 7">
    <name type="scientific">Cynara cardunculus var. scolymus</name>
    <name type="common">Globe artichoke</name>
    <name type="synonym">Cynara scolymus</name>
    <dbReference type="NCBI Taxonomy" id="59895"/>
    <lineage>
        <taxon>Eukaryota</taxon>
        <taxon>Viridiplantae</taxon>
        <taxon>Streptophyta</taxon>
        <taxon>Embryophyta</taxon>
        <taxon>Tracheophyta</taxon>
        <taxon>Spermatophyta</taxon>
        <taxon>Magnoliopsida</taxon>
        <taxon>eudicotyledons</taxon>
        <taxon>Gunneridae</taxon>
        <taxon>Pentapetalae</taxon>
        <taxon>asterids</taxon>
        <taxon>campanulids</taxon>
        <taxon>Asterales</taxon>
        <taxon>Asteraceae</taxon>
        <taxon>Carduoideae</taxon>
        <taxon>Cardueae</taxon>
        <taxon>Carduinae</taxon>
        <taxon>Cynara</taxon>
    </lineage>
</organism>
<dbReference type="EC" id="3.2.2.6" evidence="1"/>
<dbReference type="Proteomes" id="UP000243975">
    <property type="component" value="Unassembled WGS sequence"/>
</dbReference>
<evidence type="ECO:0000313" key="7">
    <source>
        <dbReference type="Proteomes" id="UP000243975"/>
    </source>
</evidence>
<evidence type="ECO:0000259" key="5">
    <source>
        <dbReference type="Pfam" id="PF01582"/>
    </source>
</evidence>
<keyword evidence="7" id="KW-1185">Reference proteome</keyword>
<dbReference type="InterPro" id="IPR000157">
    <property type="entry name" value="TIR_dom"/>
</dbReference>
<dbReference type="PANTHER" id="PTHR32009">
    <property type="entry name" value="TMV RESISTANCE PROTEIN N-LIKE"/>
    <property type="match status" value="1"/>
</dbReference>
<dbReference type="AlphaFoldDB" id="A0A103Y3X4"/>
<gene>
    <name evidence="6" type="ORF">Ccrd_019728</name>
</gene>
<dbReference type="Pfam" id="PF01582">
    <property type="entry name" value="TIR"/>
    <property type="match status" value="1"/>
</dbReference>
<evidence type="ECO:0000256" key="1">
    <source>
        <dbReference type="ARBA" id="ARBA00011982"/>
    </source>
</evidence>
<protein>
    <recommendedName>
        <fullName evidence="1">ADP-ribosyl cyclase/cyclic ADP-ribose hydrolase</fullName>
        <ecNumber evidence="1">3.2.2.6</ecNumber>
    </recommendedName>
</protein>
<proteinExistence type="predicted"/>
<dbReference type="EMBL" id="LEKV01002668">
    <property type="protein sequence ID" value="KVI02004.1"/>
    <property type="molecule type" value="Genomic_DNA"/>
</dbReference>
<evidence type="ECO:0000256" key="2">
    <source>
        <dbReference type="ARBA" id="ARBA00022801"/>
    </source>
</evidence>
<dbReference type="InterPro" id="IPR035897">
    <property type="entry name" value="Toll_tir_struct_dom_sf"/>
</dbReference>
<dbReference type="Gene3D" id="3.40.50.10140">
    <property type="entry name" value="Toll/interleukin-1 receptor homology (TIR) domain"/>
    <property type="match status" value="1"/>
</dbReference>
<comment type="caution">
    <text evidence="6">The sequence shown here is derived from an EMBL/GenBank/DDBJ whole genome shotgun (WGS) entry which is preliminary data.</text>
</comment>
<dbReference type="GO" id="GO:0061809">
    <property type="term" value="F:NAD+ nucleosidase activity, cyclic ADP-ribose generating"/>
    <property type="evidence" value="ECO:0007669"/>
    <property type="project" value="UniProtKB-EC"/>
</dbReference>